<reference evidence="6 7" key="1">
    <citation type="submission" date="2021-02" db="EMBL/GenBank/DDBJ databases">
        <title>Activity-based single-cell genomes from oceanic crustal fluid captures similar information to metagenomic and metatranscriptomic surveys with orders of magnitude less sampling.</title>
        <authorList>
            <person name="D'Angelo T.S."/>
            <person name="Orcutt B.N."/>
        </authorList>
    </citation>
    <scope>NUCLEOTIDE SEQUENCE [LARGE SCALE GENOMIC DNA]</scope>
    <source>
        <strain evidence="6">AH-315-G02</strain>
    </source>
</reference>
<dbReference type="GO" id="GO:0032259">
    <property type="term" value="P:methylation"/>
    <property type="evidence" value="ECO:0007669"/>
    <property type="project" value="UniProtKB-KW"/>
</dbReference>
<dbReference type="EC" id="2.1.1.195" evidence="5"/>
<evidence type="ECO:0000256" key="4">
    <source>
        <dbReference type="ARBA" id="ARBA00022691"/>
    </source>
</evidence>
<protein>
    <recommendedName>
        <fullName evidence="5">Cobalt-precorrin-5B C(1)-methyltransferase</fullName>
        <ecNumber evidence="5">2.1.1.195</ecNumber>
    </recommendedName>
    <alternativeName>
        <fullName evidence="5">Cobalt-precorrin-6A synthase</fullName>
    </alternativeName>
</protein>
<dbReference type="NCBIfam" id="NF000849">
    <property type="entry name" value="PRK00075.1-1"/>
    <property type="match status" value="1"/>
</dbReference>
<evidence type="ECO:0000256" key="5">
    <source>
        <dbReference type="HAMAP-Rule" id="MF_00787"/>
    </source>
</evidence>
<evidence type="ECO:0000256" key="1">
    <source>
        <dbReference type="ARBA" id="ARBA00022573"/>
    </source>
</evidence>
<comment type="caution">
    <text evidence="6">The sequence shown here is derived from an EMBL/GenBank/DDBJ whole genome shotgun (WGS) entry which is preliminary data.</text>
</comment>
<keyword evidence="1 5" id="KW-0169">Cobalamin biosynthesis</keyword>
<dbReference type="PIRSF" id="PIRSF026782">
    <property type="entry name" value="CbiD"/>
    <property type="match status" value="1"/>
</dbReference>
<dbReference type="NCBIfam" id="TIGR00312">
    <property type="entry name" value="cbiD"/>
    <property type="match status" value="1"/>
</dbReference>
<comment type="pathway">
    <text evidence="5">Cofactor biosynthesis; adenosylcobalamin biosynthesis; cob(II)yrinate a,c-diamide from sirohydrochlorin (anaerobic route): step 6/10.</text>
</comment>
<evidence type="ECO:0000313" key="6">
    <source>
        <dbReference type="EMBL" id="MBN4068117.1"/>
    </source>
</evidence>
<evidence type="ECO:0000313" key="7">
    <source>
        <dbReference type="Proteomes" id="UP000717534"/>
    </source>
</evidence>
<keyword evidence="4 5" id="KW-0949">S-adenosyl-L-methionine</keyword>
<evidence type="ECO:0000256" key="3">
    <source>
        <dbReference type="ARBA" id="ARBA00022679"/>
    </source>
</evidence>
<dbReference type="PANTHER" id="PTHR35863">
    <property type="entry name" value="COBALT-PRECORRIN-5B C(1)-METHYLTRANSFERASE"/>
    <property type="match status" value="1"/>
</dbReference>
<comment type="function">
    <text evidence="5">Catalyzes the methylation of C-1 in cobalt-precorrin-5B to form cobalt-precorrin-6A.</text>
</comment>
<keyword evidence="3 5" id="KW-0808">Transferase</keyword>
<dbReference type="GO" id="GO:0008168">
    <property type="term" value="F:methyltransferase activity"/>
    <property type="evidence" value="ECO:0007669"/>
    <property type="project" value="UniProtKB-KW"/>
</dbReference>
<dbReference type="HAMAP" id="MF_00787">
    <property type="entry name" value="CbiD"/>
    <property type="match status" value="1"/>
</dbReference>
<dbReference type="PANTHER" id="PTHR35863:SF1">
    <property type="entry name" value="COBALT-PRECORRIN-5B C(1)-METHYLTRANSFERASE"/>
    <property type="match status" value="1"/>
</dbReference>
<dbReference type="EMBL" id="JAFITO010000004">
    <property type="protein sequence ID" value="MBN4068117.1"/>
    <property type="molecule type" value="Genomic_DNA"/>
</dbReference>
<keyword evidence="7" id="KW-1185">Reference proteome</keyword>
<keyword evidence="2 5" id="KW-0489">Methyltransferase</keyword>
<dbReference type="Proteomes" id="UP000717534">
    <property type="component" value="Unassembled WGS sequence"/>
</dbReference>
<dbReference type="Pfam" id="PF01888">
    <property type="entry name" value="CbiD"/>
    <property type="match status" value="1"/>
</dbReference>
<dbReference type="InterPro" id="IPR002748">
    <property type="entry name" value="CbiD"/>
</dbReference>
<sequence>MKKLRSGYTTGACAAAAGKAAAMLLLTGIKHESVEIPFPDGYRVKFKLESLQVIDHVKHIAKASIIKDAGDDPDVTNGAIIEATVRYAGKEQSGDEVFKIYGGKGVGTVTKRGLAIPVGEPAINPVPRKMIRAAVAEAVLESNCNASTQLEITISIPEGEILAEKTLNHRLGIIGGLSVLGTTGVVRPVSAAAWTATIATSMDVAKAAGIDEVILSTGRTSEKAVQEYLEFPEEAQVMMGDYLHFSLVEAAKHNFAKIHLSAMWAKIIKCGMQIPQTHVRNGALEIPAALEFLKKLDCNAKLLQSLEGSNTAREIYGRLLDCGEERVIARVCGAAKEYAEKVSGLDVTVYLVDATTSIVFQTEEEQ</sequence>
<organism evidence="6 7">
    <name type="scientific">Desulfotalea psychrophila</name>
    <dbReference type="NCBI Taxonomy" id="84980"/>
    <lineage>
        <taxon>Bacteria</taxon>
        <taxon>Pseudomonadati</taxon>
        <taxon>Thermodesulfobacteriota</taxon>
        <taxon>Desulfobulbia</taxon>
        <taxon>Desulfobulbales</taxon>
        <taxon>Desulfocapsaceae</taxon>
        <taxon>Desulfotalea</taxon>
    </lineage>
</organism>
<dbReference type="Gene3D" id="3.30.2110.10">
    <property type="entry name" value="CbiD-like"/>
    <property type="match status" value="1"/>
</dbReference>
<proteinExistence type="inferred from homology"/>
<comment type="catalytic activity">
    <reaction evidence="5">
        <text>Co-precorrin-5B + S-adenosyl-L-methionine = Co-precorrin-6A + S-adenosyl-L-homocysteine</text>
        <dbReference type="Rhea" id="RHEA:26285"/>
        <dbReference type="ChEBI" id="CHEBI:57856"/>
        <dbReference type="ChEBI" id="CHEBI:59789"/>
        <dbReference type="ChEBI" id="CHEBI:60063"/>
        <dbReference type="ChEBI" id="CHEBI:60064"/>
        <dbReference type="EC" id="2.1.1.195"/>
    </reaction>
</comment>
<name>A0ABS3AW69_9BACT</name>
<gene>
    <name evidence="5" type="primary">cbiD</name>
    <name evidence="6" type="ORF">JYU06_01135</name>
</gene>
<dbReference type="SUPFAM" id="SSF111342">
    <property type="entry name" value="CbiD-like"/>
    <property type="match status" value="1"/>
</dbReference>
<accession>A0ABS3AW69</accession>
<dbReference type="InterPro" id="IPR036074">
    <property type="entry name" value="CbiD_sf"/>
</dbReference>
<comment type="similarity">
    <text evidence="5">Belongs to the CbiD family.</text>
</comment>
<evidence type="ECO:0000256" key="2">
    <source>
        <dbReference type="ARBA" id="ARBA00022603"/>
    </source>
</evidence>